<feature type="region of interest" description="Disordered" evidence="1">
    <location>
        <begin position="184"/>
        <end position="215"/>
    </location>
</feature>
<organism evidence="2 3">
    <name type="scientific">Nadsonia fulvescens var. elongata DSM 6958</name>
    <dbReference type="NCBI Taxonomy" id="857566"/>
    <lineage>
        <taxon>Eukaryota</taxon>
        <taxon>Fungi</taxon>
        <taxon>Dikarya</taxon>
        <taxon>Ascomycota</taxon>
        <taxon>Saccharomycotina</taxon>
        <taxon>Dipodascomycetes</taxon>
        <taxon>Dipodascales</taxon>
        <taxon>Dipodascales incertae sedis</taxon>
        <taxon>Nadsonia</taxon>
    </lineage>
</organism>
<feature type="compositionally biased region" description="Basic and acidic residues" evidence="1">
    <location>
        <begin position="281"/>
        <end position="292"/>
    </location>
</feature>
<reference evidence="2 3" key="1">
    <citation type="journal article" date="2016" name="Proc. Natl. Acad. Sci. U.S.A.">
        <title>Comparative genomics of biotechnologically important yeasts.</title>
        <authorList>
            <person name="Riley R."/>
            <person name="Haridas S."/>
            <person name="Wolfe K.H."/>
            <person name="Lopes M.R."/>
            <person name="Hittinger C.T."/>
            <person name="Goeker M."/>
            <person name="Salamov A.A."/>
            <person name="Wisecaver J.H."/>
            <person name="Long T.M."/>
            <person name="Calvey C.H."/>
            <person name="Aerts A.L."/>
            <person name="Barry K.W."/>
            <person name="Choi C."/>
            <person name="Clum A."/>
            <person name="Coughlan A.Y."/>
            <person name="Deshpande S."/>
            <person name="Douglass A.P."/>
            <person name="Hanson S.J."/>
            <person name="Klenk H.-P."/>
            <person name="LaButti K.M."/>
            <person name="Lapidus A."/>
            <person name="Lindquist E.A."/>
            <person name="Lipzen A.M."/>
            <person name="Meier-Kolthoff J.P."/>
            <person name="Ohm R.A."/>
            <person name="Otillar R.P."/>
            <person name="Pangilinan J.L."/>
            <person name="Peng Y."/>
            <person name="Rokas A."/>
            <person name="Rosa C.A."/>
            <person name="Scheuner C."/>
            <person name="Sibirny A.A."/>
            <person name="Slot J.C."/>
            <person name="Stielow J.B."/>
            <person name="Sun H."/>
            <person name="Kurtzman C.P."/>
            <person name="Blackwell M."/>
            <person name="Grigoriev I.V."/>
            <person name="Jeffries T.W."/>
        </authorList>
    </citation>
    <scope>NUCLEOTIDE SEQUENCE [LARGE SCALE GENOMIC DNA]</scope>
    <source>
        <strain evidence="2 3">DSM 6958</strain>
    </source>
</reference>
<sequence>MIKRTLNLLDTLITPVNLTNEVSRTRVYQLQDEMLHYTEARRVISVLENNKNVNKFLIADFLQVYLQNETASQHVAESVLKWYNNSTETDRKNGEVVYRRLSPECLQAKATLLDLEIEFIWQFTVNESSNNYKWKLARVQLVSNQNDDFYWKNWFESVEEAESDYRASSVSSVSSASLASSASSVSSVSDSSVPSPQRRRSQNRHQPRQRKRLPVISDISRKIIHDLRANRQPNFGAIGHNPSANNDANNQTAGWNHLLTENALYREDSPESLYENTTIRDTSDRMKKHEDEPNNDDNYWDAYDDSFDTV</sequence>
<feature type="compositionally biased region" description="Basic residues" evidence="1">
    <location>
        <begin position="197"/>
        <end position="213"/>
    </location>
</feature>
<protein>
    <submittedName>
        <fullName evidence="2">Uncharacterized protein</fullName>
    </submittedName>
</protein>
<feature type="compositionally biased region" description="Low complexity" evidence="1">
    <location>
        <begin position="184"/>
        <end position="195"/>
    </location>
</feature>
<evidence type="ECO:0000313" key="2">
    <source>
        <dbReference type="EMBL" id="ODQ66966.1"/>
    </source>
</evidence>
<feature type="region of interest" description="Disordered" evidence="1">
    <location>
        <begin position="266"/>
        <end position="310"/>
    </location>
</feature>
<evidence type="ECO:0000256" key="1">
    <source>
        <dbReference type="SAM" id="MobiDB-lite"/>
    </source>
</evidence>
<dbReference type="Proteomes" id="UP000095009">
    <property type="component" value="Unassembled WGS sequence"/>
</dbReference>
<dbReference type="EMBL" id="KV454407">
    <property type="protein sequence ID" value="ODQ66966.1"/>
    <property type="molecule type" value="Genomic_DNA"/>
</dbReference>
<dbReference type="AlphaFoldDB" id="A0A1E3PNG9"/>
<accession>A0A1E3PNG9</accession>
<name>A0A1E3PNG9_9ASCO</name>
<evidence type="ECO:0000313" key="3">
    <source>
        <dbReference type="Proteomes" id="UP000095009"/>
    </source>
</evidence>
<keyword evidence="3" id="KW-1185">Reference proteome</keyword>
<gene>
    <name evidence="2" type="ORF">NADFUDRAFT_49418</name>
</gene>
<feature type="compositionally biased region" description="Acidic residues" evidence="1">
    <location>
        <begin position="293"/>
        <end position="310"/>
    </location>
</feature>
<proteinExistence type="predicted"/>